<organism evidence="5 6">
    <name type="scientific">Daldinia eschscholtzii</name>
    <dbReference type="NCBI Taxonomy" id="292717"/>
    <lineage>
        <taxon>Eukaryota</taxon>
        <taxon>Fungi</taxon>
        <taxon>Dikarya</taxon>
        <taxon>Ascomycota</taxon>
        <taxon>Pezizomycotina</taxon>
        <taxon>Sordariomycetes</taxon>
        <taxon>Xylariomycetidae</taxon>
        <taxon>Xylariales</taxon>
        <taxon>Hypoxylaceae</taxon>
        <taxon>Daldinia</taxon>
    </lineage>
</organism>
<evidence type="ECO:0000256" key="1">
    <source>
        <dbReference type="SAM" id="MobiDB-lite"/>
    </source>
</evidence>
<dbReference type="PANTHER" id="PTHR10963:SF24">
    <property type="entry name" value="GLYCOSIDASE C21B10.07-RELATED"/>
    <property type="match status" value="1"/>
</dbReference>
<dbReference type="PROSITE" id="PS51762">
    <property type="entry name" value="GH16_2"/>
    <property type="match status" value="1"/>
</dbReference>
<keyword evidence="6" id="KW-1185">Reference proteome</keyword>
<evidence type="ECO:0008006" key="7">
    <source>
        <dbReference type="Google" id="ProtNLM"/>
    </source>
</evidence>
<accession>A0AAX6M7G7</accession>
<sequence length="698" mass="73922">MATGYSLTTHYAGQGLLDSFSFFTGNDPSHGFVDYQSREDAIAKNLVSVGRDYNNVILGVDSNNTYSTSDKGRPSIRLTSPDTFTHGLFIADIYHMPASTCGTWPAFWAFNNQDDGTEWPSGGELEIIEGANTAQRNLYSAHTNEGCKAPNAGFTGKQERVNCSPTSDKVGCNYVAPRSDTTSYGDAFNAEGGGVYALEWDSEDLKLWHFPRSTIPDNIVYGHVLGPDPSTWGPPQAVFGGSSCSPDKYFFNMSLVLNTNFCGDYAGKIWGKADQCNRLAPTCEEYVAGNPKSFENAYWDINFIDVYQMGPLSDKTVPPLSPNAISSSLSSASGVTEAPTGVVPTHTRTITLSTVKPTQTGGGSIDPTDIDGHTLLGCFQTRGNNVPFSHVRSAADMDNKACVAACAGHKYAGVQDDTCYCADTLGESSGVENELCDTPCPGNGHQICGGFLGPISTPITPRRFSLTNSTLSNEPHRSPAPCDALLTVYGNLSNDPAPPAAPAMGGRPLHPSLKLAHNATATADVTITYSTVCATNPAKLVEAEYHTTVTYAQCTCTKSDPQPAYPTTKTPPPPAALAAVPMKMYKTTCRACGPHGESTVTLTVPQAVYTSKLVVTSTAVQTVVPVVGTGVFPTNGTVAAAAIATFTPPPPPRPRPSSSTSRPLVAAAPPRSETLSVVQLVGWGVLVWFTLFGIMLVL</sequence>
<reference evidence="5 6" key="1">
    <citation type="journal article" date="2024" name="Front Chem Biol">
        <title>Unveiling the potential of Daldinia eschscholtzii MFLUCC 19-0629 through bioactivity and bioinformatics studies for enhanced sustainable agriculture production.</title>
        <authorList>
            <person name="Brooks S."/>
            <person name="Weaver J.A."/>
            <person name="Klomchit A."/>
            <person name="Alharthi S.A."/>
            <person name="Onlamun T."/>
            <person name="Nurani R."/>
            <person name="Vong T.K."/>
            <person name="Alberti F."/>
            <person name="Greco C."/>
        </authorList>
    </citation>
    <scope>NUCLEOTIDE SEQUENCE [LARGE SCALE GENOMIC DNA]</scope>
    <source>
        <strain evidence="5">MFLUCC 19-0629</strain>
    </source>
</reference>
<dbReference type="Gene3D" id="2.60.120.200">
    <property type="match status" value="1"/>
</dbReference>
<feature type="transmembrane region" description="Helical" evidence="2">
    <location>
        <begin position="680"/>
        <end position="697"/>
    </location>
</feature>
<comment type="caution">
    <text evidence="5">The sequence shown here is derived from an EMBL/GenBank/DDBJ whole genome shotgun (WGS) entry which is preliminary data.</text>
</comment>
<feature type="domain" description="WSC" evidence="3">
    <location>
        <begin position="372"/>
        <end position="460"/>
    </location>
</feature>
<dbReference type="PROSITE" id="PS51212">
    <property type="entry name" value="WSC"/>
    <property type="match status" value="1"/>
</dbReference>
<feature type="domain" description="GH16" evidence="4">
    <location>
        <begin position="9"/>
        <end position="312"/>
    </location>
</feature>
<proteinExistence type="predicted"/>
<protein>
    <recommendedName>
        <fullName evidence="7">Glycoside hydrolase family 16 protein</fullName>
    </recommendedName>
</protein>
<evidence type="ECO:0000256" key="2">
    <source>
        <dbReference type="SAM" id="Phobius"/>
    </source>
</evidence>
<evidence type="ECO:0000313" key="6">
    <source>
        <dbReference type="Proteomes" id="UP001369815"/>
    </source>
</evidence>
<keyword evidence="2" id="KW-0472">Membrane</keyword>
<evidence type="ECO:0000259" key="4">
    <source>
        <dbReference type="PROSITE" id="PS51762"/>
    </source>
</evidence>
<dbReference type="Proteomes" id="UP001369815">
    <property type="component" value="Unassembled WGS sequence"/>
</dbReference>
<dbReference type="SMART" id="SM00321">
    <property type="entry name" value="WSC"/>
    <property type="match status" value="1"/>
</dbReference>
<dbReference type="InterPro" id="IPR050546">
    <property type="entry name" value="Glycosyl_Hydrlase_16"/>
</dbReference>
<dbReference type="InterPro" id="IPR000757">
    <property type="entry name" value="Beta-glucanase-like"/>
</dbReference>
<keyword evidence="2" id="KW-0812">Transmembrane</keyword>
<dbReference type="InterPro" id="IPR013320">
    <property type="entry name" value="ConA-like_dom_sf"/>
</dbReference>
<dbReference type="GO" id="GO:0004553">
    <property type="term" value="F:hydrolase activity, hydrolyzing O-glycosyl compounds"/>
    <property type="evidence" value="ECO:0007669"/>
    <property type="project" value="InterPro"/>
</dbReference>
<dbReference type="EMBL" id="JBANMG010000010">
    <property type="protein sequence ID" value="KAK6948403.1"/>
    <property type="molecule type" value="Genomic_DNA"/>
</dbReference>
<name>A0AAX6M7G7_9PEZI</name>
<gene>
    <name evidence="5" type="ORF">Daesc_010169</name>
</gene>
<evidence type="ECO:0000259" key="3">
    <source>
        <dbReference type="PROSITE" id="PS51212"/>
    </source>
</evidence>
<evidence type="ECO:0000313" key="5">
    <source>
        <dbReference type="EMBL" id="KAK6948403.1"/>
    </source>
</evidence>
<dbReference type="GO" id="GO:0009251">
    <property type="term" value="P:glucan catabolic process"/>
    <property type="evidence" value="ECO:0007669"/>
    <property type="project" value="TreeGrafter"/>
</dbReference>
<feature type="region of interest" description="Disordered" evidence="1">
    <location>
        <begin position="645"/>
        <end position="665"/>
    </location>
</feature>
<dbReference type="Pfam" id="PF26113">
    <property type="entry name" value="GH16_XgeA"/>
    <property type="match status" value="1"/>
</dbReference>
<dbReference type="SUPFAM" id="SSF49899">
    <property type="entry name" value="Concanavalin A-like lectins/glucanases"/>
    <property type="match status" value="1"/>
</dbReference>
<dbReference type="AlphaFoldDB" id="A0AAX6M7G7"/>
<dbReference type="Pfam" id="PF01822">
    <property type="entry name" value="WSC"/>
    <property type="match status" value="1"/>
</dbReference>
<dbReference type="CDD" id="cd02181">
    <property type="entry name" value="GH16_fungal_Lam16A_glucanase"/>
    <property type="match status" value="1"/>
</dbReference>
<keyword evidence="2" id="KW-1133">Transmembrane helix</keyword>
<dbReference type="InterPro" id="IPR002889">
    <property type="entry name" value="WSC_carb-bd"/>
</dbReference>
<dbReference type="PANTHER" id="PTHR10963">
    <property type="entry name" value="GLYCOSYL HYDROLASE-RELATED"/>
    <property type="match status" value="1"/>
</dbReference>